<dbReference type="Pfam" id="PF02373">
    <property type="entry name" value="JmjC"/>
    <property type="match status" value="1"/>
</dbReference>
<dbReference type="RefSeq" id="XP_027201675.1">
    <property type="nucleotide sequence ID" value="XM_027345874.1"/>
</dbReference>
<evidence type="ECO:0000256" key="11">
    <source>
        <dbReference type="ARBA" id="ARBA00023004"/>
    </source>
</evidence>
<evidence type="ECO:0000313" key="21">
    <source>
        <dbReference type="RefSeq" id="XP_027201675.1"/>
    </source>
</evidence>
<evidence type="ECO:0000256" key="2">
    <source>
        <dbReference type="ARBA" id="ARBA00004123"/>
    </source>
</evidence>
<dbReference type="InterPro" id="IPR003347">
    <property type="entry name" value="JmjC_dom"/>
</dbReference>
<feature type="compositionally biased region" description="Polar residues" evidence="15">
    <location>
        <begin position="239"/>
        <end position="248"/>
    </location>
</feature>
<evidence type="ECO:0000256" key="8">
    <source>
        <dbReference type="ARBA" id="ARBA00022853"/>
    </source>
</evidence>
<dbReference type="EC" id="1.14.11.67" evidence="4"/>
<protein>
    <recommendedName>
        <fullName evidence="4">[histone H3]-trimethyl-L-lysine(4) demethylase</fullName>
        <ecNumber evidence="4">1.14.11.67</ecNumber>
    </recommendedName>
</protein>
<dbReference type="InterPro" id="IPR013083">
    <property type="entry name" value="Znf_RING/FYVE/PHD"/>
</dbReference>
<feature type="region of interest" description="Disordered" evidence="15">
    <location>
        <begin position="225"/>
        <end position="263"/>
    </location>
</feature>
<keyword evidence="9" id="KW-0223">Dioxygenase</keyword>
<dbReference type="InParanoid" id="A0A6P6Y8P4"/>
<evidence type="ECO:0000313" key="20">
    <source>
        <dbReference type="Proteomes" id="UP000515146"/>
    </source>
</evidence>
<keyword evidence="20" id="KW-1185">Reference proteome</keyword>
<dbReference type="SMART" id="SM00545">
    <property type="entry name" value="JmjN"/>
    <property type="match status" value="1"/>
</dbReference>
<evidence type="ECO:0000256" key="12">
    <source>
        <dbReference type="ARBA" id="ARBA00023242"/>
    </source>
</evidence>
<dbReference type="Pfam" id="PF02928">
    <property type="entry name" value="zf-C5HC2"/>
    <property type="match status" value="1"/>
</dbReference>
<dbReference type="SUPFAM" id="SSF57903">
    <property type="entry name" value="FYVE/PHD zinc finger"/>
    <property type="match status" value="1"/>
</dbReference>
<keyword evidence="11" id="KW-0408">Iron</keyword>
<dbReference type="InterPro" id="IPR019787">
    <property type="entry name" value="Znf_PHD-finger"/>
</dbReference>
<keyword evidence="10" id="KW-0560">Oxidoreductase</keyword>
<dbReference type="Pfam" id="PF21323">
    <property type="entry name" value="KDM5_C-hel"/>
    <property type="match status" value="1"/>
</dbReference>
<dbReference type="PROSITE" id="PS01359">
    <property type="entry name" value="ZF_PHD_1"/>
    <property type="match status" value="1"/>
</dbReference>
<dbReference type="Gene3D" id="1.10.150.60">
    <property type="entry name" value="ARID DNA-binding domain"/>
    <property type="match status" value="1"/>
</dbReference>
<feature type="compositionally biased region" description="Basic and acidic residues" evidence="15">
    <location>
        <begin position="292"/>
        <end position="303"/>
    </location>
</feature>
<evidence type="ECO:0000256" key="13">
    <source>
        <dbReference type="ARBA" id="ARBA00048734"/>
    </source>
</evidence>
<evidence type="ECO:0000256" key="14">
    <source>
        <dbReference type="PROSITE-ProRule" id="PRU00146"/>
    </source>
</evidence>
<comment type="similarity">
    <text evidence="3">Belongs to the JARID1 histone demethylase family.</text>
</comment>
<name>A0A6P6Y8P4_DERPT</name>
<dbReference type="Pfam" id="PF02375">
    <property type="entry name" value="JmjN"/>
    <property type="match status" value="1"/>
</dbReference>
<dbReference type="PANTHER" id="PTHR10694">
    <property type="entry name" value="LYSINE-SPECIFIC DEMETHYLASE"/>
    <property type="match status" value="1"/>
</dbReference>
<feature type="compositionally biased region" description="Acidic residues" evidence="15">
    <location>
        <begin position="334"/>
        <end position="345"/>
    </location>
</feature>
<keyword evidence="7" id="KW-0862">Zinc</keyword>
<reference evidence="21" key="1">
    <citation type="submission" date="2025-08" db="UniProtKB">
        <authorList>
            <consortium name="RefSeq"/>
        </authorList>
    </citation>
    <scope>IDENTIFICATION</scope>
    <source>
        <strain evidence="21">Airmid</strain>
    </source>
</reference>
<comment type="catalytic activity">
    <reaction evidence="13">
        <text>N(6),N(6),N(6)-trimethyl-L-lysyl(4)-[histone H3] + 3 2-oxoglutarate + 3 O2 = L-lysyl(4)-[histone H3] + 3 formaldehyde + 3 succinate + 3 CO2</text>
        <dbReference type="Rhea" id="RHEA:60208"/>
        <dbReference type="Rhea" id="RHEA-COMP:15537"/>
        <dbReference type="Rhea" id="RHEA-COMP:15547"/>
        <dbReference type="ChEBI" id="CHEBI:15379"/>
        <dbReference type="ChEBI" id="CHEBI:16526"/>
        <dbReference type="ChEBI" id="CHEBI:16810"/>
        <dbReference type="ChEBI" id="CHEBI:16842"/>
        <dbReference type="ChEBI" id="CHEBI:29969"/>
        <dbReference type="ChEBI" id="CHEBI:30031"/>
        <dbReference type="ChEBI" id="CHEBI:61961"/>
        <dbReference type="EC" id="1.14.11.67"/>
    </reaction>
</comment>
<feature type="domain" description="PHD-type" evidence="16">
    <location>
        <begin position="350"/>
        <end position="400"/>
    </location>
</feature>
<evidence type="ECO:0000256" key="9">
    <source>
        <dbReference type="ARBA" id="ARBA00022964"/>
    </source>
</evidence>
<dbReference type="InterPro" id="IPR001606">
    <property type="entry name" value="ARID_dom"/>
</dbReference>
<dbReference type="Pfam" id="PF00628">
    <property type="entry name" value="PHD"/>
    <property type="match status" value="1"/>
</dbReference>
<dbReference type="GO" id="GO:0008270">
    <property type="term" value="F:zinc ion binding"/>
    <property type="evidence" value="ECO:0007669"/>
    <property type="project" value="UniProtKB-KW"/>
</dbReference>
<keyword evidence="8" id="KW-0156">Chromatin regulator</keyword>
<dbReference type="InterPro" id="IPR036431">
    <property type="entry name" value="ARID_dom_sf"/>
</dbReference>
<evidence type="ECO:0000256" key="5">
    <source>
        <dbReference type="ARBA" id="ARBA00022723"/>
    </source>
</evidence>
<dbReference type="PROSITE" id="PS50016">
    <property type="entry name" value="ZF_PHD_2"/>
    <property type="match status" value="1"/>
</dbReference>
<dbReference type="InterPro" id="IPR004198">
    <property type="entry name" value="Znf_C5HC2"/>
</dbReference>
<comment type="subcellular location">
    <subcellularLocation>
        <location evidence="2">Nucleus</location>
    </subcellularLocation>
</comment>
<dbReference type="PANTHER" id="PTHR10694:SF33">
    <property type="entry name" value="LYSINE-SPECIFIC DEMETHYLASE 5"/>
    <property type="match status" value="1"/>
</dbReference>
<dbReference type="PROSITE" id="PS51183">
    <property type="entry name" value="JMJN"/>
    <property type="match status" value="1"/>
</dbReference>
<dbReference type="KEGG" id="dpte:113795667"/>
<dbReference type="SMART" id="SM00249">
    <property type="entry name" value="PHD"/>
    <property type="match status" value="1"/>
</dbReference>
<dbReference type="InterPro" id="IPR001965">
    <property type="entry name" value="Znf_PHD"/>
</dbReference>
<dbReference type="InterPro" id="IPR048615">
    <property type="entry name" value="KDM5_C-hel"/>
</dbReference>
<dbReference type="Proteomes" id="UP000515146">
    <property type="component" value="Unplaced"/>
</dbReference>
<feature type="compositionally biased region" description="Polar residues" evidence="15">
    <location>
        <begin position="1"/>
        <end position="27"/>
    </location>
</feature>
<dbReference type="SMART" id="SM00558">
    <property type="entry name" value="JmjC"/>
    <property type="match status" value="1"/>
</dbReference>
<evidence type="ECO:0000259" key="17">
    <source>
        <dbReference type="PROSITE" id="PS51011"/>
    </source>
</evidence>
<proteinExistence type="inferred from homology"/>
<dbReference type="SMART" id="SM01014">
    <property type="entry name" value="ARID"/>
    <property type="match status" value="1"/>
</dbReference>
<dbReference type="AlphaFoldDB" id="A0A6P6Y8P4"/>
<evidence type="ECO:0000259" key="18">
    <source>
        <dbReference type="PROSITE" id="PS51183"/>
    </source>
</evidence>
<evidence type="ECO:0000259" key="19">
    <source>
        <dbReference type="PROSITE" id="PS51184"/>
    </source>
</evidence>
<feature type="domain" description="ARID" evidence="17">
    <location>
        <begin position="123"/>
        <end position="211"/>
    </location>
</feature>
<dbReference type="InterPro" id="IPR011011">
    <property type="entry name" value="Znf_FYVE_PHD"/>
</dbReference>
<dbReference type="InterPro" id="IPR003349">
    <property type="entry name" value="JmjN"/>
</dbReference>
<dbReference type="OrthoDB" id="1678912at2759"/>
<dbReference type="SUPFAM" id="SSF51197">
    <property type="entry name" value="Clavaminate synthase-like"/>
    <property type="match status" value="1"/>
</dbReference>
<dbReference type="Gene3D" id="2.60.120.650">
    <property type="entry name" value="Cupin"/>
    <property type="match status" value="1"/>
</dbReference>
<evidence type="ECO:0000256" key="3">
    <source>
        <dbReference type="ARBA" id="ARBA00006801"/>
    </source>
</evidence>
<keyword evidence="5" id="KW-0479">Metal-binding</keyword>
<dbReference type="GO" id="GO:0006355">
    <property type="term" value="P:regulation of DNA-templated transcription"/>
    <property type="evidence" value="ECO:0007669"/>
    <property type="project" value="TreeGrafter"/>
</dbReference>
<evidence type="ECO:0000259" key="16">
    <source>
        <dbReference type="PROSITE" id="PS50016"/>
    </source>
</evidence>
<dbReference type="GO" id="GO:0034647">
    <property type="term" value="F:histone H3K4me/H3K4me2/H3K4me3 demethylase activity"/>
    <property type="evidence" value="ECO:0007669"/>
    <property type="project" value="UniProtKB-EC"/>
</dbReference>
<feature type="domain" description="JmjN" evidence="18">
    <location>
        <begin position="57"/>
        <end position="99"/>
    </location>
</feature>
<dbReference type="OMA" id="TFPKCYH"/>
<gene>
    <name evidence="21" type="primary">LOC113795667</name>
</gene>
<evidence type="ECO:0000256" key="6">
    <source>
        <dbReference type="ARBA" id="ARBA00022771"/>
    </source>
</evidence>
<feature type="domain" description="JmjC" evidence="19">
    <location>
        <begin position="500"/>
        <end position="666"/>
    </location>
</feature>
<keyword evidence="6 14" id="KW-0863">Zinc-finger</keyword>
<dbReference type="FunFam" id="1.10.150.60:FF:000016">
    <property type="entry name" value="Putative Lysine-specific demethylase 5B"/>
    <property type="match status" value="1"/>
</dbReference>
<evidence type="ECO:0000256" key="7">
    <source>
        <dbReference type="ARBA" id="ARBA00022833"/>
    </source>
</evidence>
<keyword evidence="12" id="KW-0539">Nucleus</keyword>
<dbReference type="GO" id="GO:0005634">
    <property type="term" value="C:nucleus"/>
    <property type="evidence" value="ECO:0007669"/>
    <property type="project" value="UniProtKB-SubCell"/>
</dbReference>
<evidence type="ECO:0000256" key="10">
    <source>
        <dbReference type="ARBA" id="ARBA00023002"/>
    </source>
</evidence>
<feature type="compositionally biased region" description="Basic and acidic residues" evidence="15">
    <location>
        <begin position="252"/>
        <end position="263"/>
    </location>
</feature>
<sequence length="826" mass="96509">MATINMNDQQQLSESNDNGDNNQNVKEQQQQQQPQQPPPEIDYEKLRSFQFEHPPECPIFCPTYDEFCLGPIDYISKIRSNAEPFGICKIIPPKEFQVPFAIDRNEFHFTPRTQRINDLEAGSRIRLNFTDKLCKFWNLQGITLRIPTIEKKYLDVYRLHSVVKDEGGFEICTRIRKWGKIAQRIGYQKHNSTSLRTYYERYLYPYDIFLSGATTNPEVWKQLQEQDDNDDEPKVKQPKNISSCNDSNAPLIKKDDNGDDNHVDLLSLNEQMMIMKKNPMDSKSSINNNHNNGHDSNDIEKKSLANSHNDLNGKNVKKEDQDQEIVDGKINDNGNDDGDDADDDEEEEENKFCFNCYDNYQSYSLLTCHKCKNSFHKTCLIPPFNDIPKGQWHCHSCLSTILERVTKTYTNEFGFTQSPKTYTLKEFGKMADKFKENYFRCSPPTKVKCSDLEKEFWRIVSTPFENVVCVEYGADLYTNDYGSGFPTTKNISSIPDDKKCYIKSPWNLNNLPTLYGSVFEHINTNINGMIIPWMYVGMCFSAFCWHNEDHWTYSINYLHWGEPKSWYGVPGNKAEIFESAMQKLAPDLFSSQPDLLHHLVTTCNPNLLMKLGVPIYRTDQRAGEFVVTFPRSYHAGFNQGFNFAEAVNFATADWLPTGRLSISHYSTFHRYPVFSHDELICKMADGCKDLNQCLALATYDDLKEMIKNEMHLRHKIFTIGVMNTEYFSFETFKDDERQCDYCKTTCFLSAIKCNCKHDDGNLRLVCVNHYDNLCQKCPLENLILLYRYRMDELKIMEREFIYYIHILHENFVIFHFYLKEKRKKND</sequence>
<evidence type="ECO:0000256" key="15">
    <source>
        <dbReference type="SAM" id="MobiDB-lite"/>
    </source>
</evidence>
<comment type="cofactor">
    <cofactor evidence="1">
        <name>Fe(2+)</name>
        <dbReference type="ChEBI" id="CHEBI:29033"/>
    </cofactor>
</comment>
<feature type="compositionally biased region" description="Basic and acidic residues" evidence="15">
    <location>
        <begin position="316"/>
        <end position="330"/>
    </location>
</feature>
<dbReference type="SUPFAM" id="SSF46774">
    <property type="entry name" value="ARID-like"/>
    <property type="match status" value="1"/>
</dbReference>
<organism evidence="20 21">
    <name type="scientific">Dermatophagoides pteronyssinus</name>
    <name type="common">European house dust mite</name>
    <dbReference type="NCBI Taxonomy" id="6956"/>
    <lineage>
        <taxon>Eukaryota</taxon>
        <taxon>Metazoa</taxon>
        <taxon>Ecdysozoa</taxon>
        <taxon>Arthropoda</taxon>
        <taxon>Chelicerata</taxon>
        <taxon>Arachnida</taxon>
        <taxon>Acari</taxon>
        <taxon>Acariformes</taxon>
        <taxon>Sarcoptiformes</taxon>
        <taxon>Astigmata</taxon>
        <taxon>Psoroptidia</taxon>
        <taxon>Analgoidea</taxon>
        <taxon>Pyroglyphidae</taxon>
        <taxon>Dermatophagoidinae</taxon>
        <taxon>Dermatophagoides</taxon>
    </lineage>
</organism>
<dbReference type="GO" id="GO:0003677">
    <property type="term" value="F:DNA binding"/>
    <property type="evidence" value="ECO:0007669"/>
    <property type="project" value="InterPro"/>
</dbReference>
<dbReference type="Gene3D" id="3.30.40.10">
    <property type="entry name" value="Zinc/RING finger domain, C3HC4 (zinc finger)"/>
    <property type="match status" value="1"/>
</dbReference>
<dbReference type="SMART" id="SM00501">
    <property type="entry name" value="BRIGHT"/>
    <property type="match status" value="1"/>
</dbReference>
<dbReference type="PROSITE" id="PS51011">
    <property type="entry name" value="ARID"/>
    <property type="match status" value="1"/>
</dbReference>
<dbReference type="GO" id="GO:0000785">
    <property type="term" value="C:chromatin"/>
    <property type="evidence" value="ECO:0007669"/>
    <property type="project" value="TreeGrafter"/>
</dbReference>
<dbReference type="Pfam" id="PF01388">
    <property type="entry name" value="ARID"/>
    <property type="match status" value="1"/>
</dbReference>
<evidence type="ECO:0000256" key="4">
    <source>
        <dbReference type="ARBA" id="ARBA00012902"/>
    </source>
</evidence>
<dbReference type="InterPro" id="IPR019786">
    <property type="entry name" value="Zinc_finger_PHD-type_CS"/>
</dbReference>
<dbReference type="PROSITE" id="PS51184">
    <property type="entry name" value="JMJC"/>
    <property type="match status" value="1"/>
</dbReference>
<accession>A0A6P6Y8P4</accession>
<feature type="region of interest" description="Disordered" evidence="15">
    <location>
        <begin position="1"/>
        <end position="40"/>
    </location>
</feature>
<feature type="region of interest" description="Disordered" evidence="15">
    <location>
        <begin position="280"/>
        <end position="345"/>
    </location>
</feature>
<evidence type="ECO:0000256" key="1">
    <source>
        <dbReference type="ARBA" id="ARBA00001954"/>
    </source>
</evidence>